<name>A0A4W3HRJ9_CALMI</name>
<dbReference type="InterPro" id="IPR001870">
    <property type="entry name" value="B30.2/SPRY"/>
</dbReference>
<dbReference type="SMART" id="SM00449">
    <property type="entry name" value="SPRY"/>
    <property type="match status" value="1"/>
</dbReference>
<dbReference type="Pfam" id="PF00622">
    <property type="entry name" value="SPRY"/>
    <property type="match status" value="1"/>
</dbReference>
<organism evidence="2 3">
    <name type="scientific">Callorhinchus milii</name>
    <name type="common">Ghost shark</name>
    <dbReference type="NCBI Taxonomy" id="7868"/>
    <lineage>
        <taxon>Eukaryota</taxon>
        <taxon>Metazoa</taxon>
        <taxon>Chordata</taxon>
        <taxon>Craniata</taxon>
        <taxon>Vertebrata</taxon>
        <taxon>Chondrichthyes</taxon>
        <taxon>Holocephali</taxon>
        <taxon>Chimaeriformes</taxon>
        <taxon>Callorhinchidae</taxon>
        <taxon>Callorhinchus</taxon>
    </lineage>
</organism>
<dbReference type="CDD" id="cd13733">
    <property type="entry name" value="SPRY_PRY_C-I_1"/>
    <property type="match status" value="1"/>
</dbReference>
<evidence type="ECO:0000259" key="1">
    <source>
        <dbReference type="PROSITE" id="PS50188"/>
    </source>
</evidence>
<dbReference type="PROSITE" id="PS50188">
    <property type="entry name" value="B302_SPRY"/>
    <property type="match status" value="1"/>
</dbReference>
<dbReference type="SMART" id="SM00589">
    <property type="entry name" value="PRY"/>
    <property type="match status" value="1"/>
</dbReference>
<dbReference type="AlphaFoldDB" id="A0A4W3HRJ9"/>
<dbReference type="InterPro" id="IPR043136">
    <property type="entry name" value="B30.2/SPRY_sf"/>
</dbReference>
<dbReference type="Pfam" id="PF15227">
    <property type="entry name" value="zf-C3HC4_4"/>
    <property type="match status" value="1"/>
</dbReference>
<protein>
    <recommendedName>
        <fullName evidence="1">B30.2/SPRY domain-containing protein</fullName>
    </recommendedName>
</protein>
<dbReference type="Gene3D" id="3.30.40.10">
    <property type="entry name" value="Zinc/RING finger domain, C3HC4 (zinc finger)"/>
    <property type="match status" value="1"/>
</dbReference>
<keyword evidence="3" id="KW-1185">Reference proteome</keyword>
<dbReference type="InterPro" id="IPR003877">
    <property type="entry name" value="SPRY_dom"/>
</dbReference>
<reference evidence="3" key="3">
    <citation type="journal article" date="2014" name="Nature">
        <title>Elephant shark genome provides unique insights into gnathostome evolution.</title>
        <authorList>
            <consortium name="International Elephant Shark Genome Sequencing Consortium"/>
            <person name="Venkatesh B."/>
            <person name="Lee A.P."/>
            <person name="Ravi V."/>
            <person name="Maurya A.K."/>
            <person name="Lian M.M."/>
            <person name="Swann J.B."/>
            <person name="Ohta Y."/>
            <person name="Flajnik M.F."/>
            <person name="Sutoh Y."/>
            <person name="Kasahara M."/>
            <person name="Hoon S."/>
            <person name="Gangu V."/>
            <person name="Roy S.W."/>
            <person name="Irimia M."/>
            <person name="Korzh V."/>
            <person name="Kondrychyn I."/>
            <person name="Lim Z.W."/>
            <person name="Tay B.H."/>
            <person name="Tohari S."/>
            <person name="Kong K.W."/>
            <person name="Ho S."/>
            <person name="Lorente-Galdos B."/>
            <person name="Quilez J."/>
            <person name="Marques-Bonet T."/>
            <person name="Raney B.J."/>
            <person name="Ingham P.W."/>
            <person name="Tay A."/>
            <person name="Hillier L.W."/>
            <person name="Minx P."/>
            <person name="Boehm T."/>
            <person name="Wilson R.K."/>
            <person name="Brenner S."/>
            <person name="Warren W.C."/>
        </authorList>
    </citation>
    <scope>NUCLEOTIDE SEQUENCE [LARGE SCALE GENOMIC DNA]</scope>
</reference>
<dbReference type="SUPFAM" id="SSF49899">
    <property type="entry name" value="Concanavalin A-like lectins/glucanases"/>
    <property type="match status" value="1"/>
</dbReference>
<dbReference type="InterPro" id="IPR013320">
    <property type="entry name" value="ConA-like_dom_sf"/>
</dbReference>
<evidence type="ECO:0000313" key="3">
    <source>
        <dbReference type="Proteomes" id="UP000314986"/>
    </source>
</evidence>
<reference evidence="2" key="4">
    <citation type="submission" date="2025-08" db="UniProtKB">
        <authorList>
            <consortium name="Ensembl"/>
        </authorList>
    </citation>
    <scope>IDENTIFICATION</scope>
</reference>
<evidence type="ECO:0000313" key="2">
    <source>
        <dbReference type="Ensembl" id="ENSCMIP00000017642.1"/>
    </source>
</evidence>
<dbReference type="Ensembl" id="ENSCMIT00000017982.1">
    <property type="protein sequence ID" value="ENSCMIP00000017642.1"/>
    <property type="gene ID" value="ENSCMIG00000008402.1"/>
</dbReference>
<reference evidence="3" key="2">
    <citation type="journal article" date="2007" name="PLoS Biol.">
        <title>Survey sequencing and comparative analysis of the elephant shark (Callorhinchus milii) genome.</title>
        <authorList>
            <person name="Venkatesh B."/>
            <person name="Kirkness E.F."/>
            <person name="Loh Y.H."/>
            <person name="Halpern A.L."/>
            <person name="Lee A.P."/>
            <person name="Johnson J."/>
            <person name="Dandona N."/>
            <person name="Viswanathan L.D."/>
            <person name="Tay A."/>
            <person name="Venter J.C."/>
            <person name="Strausberg R.L."/>
            <person name="Brenner S."/>
        </authorList>
    </citation>
    <scope>NUCLEOTIDE SEQUENCE [LARGE SCALE GENOMIC DNA]</scope>
</reference>
<dbReference type="SUPFAM" id="SSF57850">
    <property type="entry name" value="RING/U-box"/>
    <property type="match status" value="1"/>
</dbReference>
<dbReference type="PRINTS" id="PR01407">
    <property type="entry name" value="BUTYPHLNCDUF"/>
</dbReference>
<dbReference type="InterPro" id="IPR013083">
    <property type="entry name" value="Znf_RING/FYVE/PHD"/>
</dbReference>
<dbReference type="Proteomes" id="UP000314986">
    <property type="component" value="Unassembled WGS sequence"/>
</dbReference>
<dbReference type="Gene3D" id="2.60.120.920">
    <property type="match status" value="1"/>
</dbReference>
<dbReference type="Pfam" id="PF13765">
    <property type="entry name" value="PRY"/>
    <property type="match status" value="1"/>
</dbReference>
<feature type="domain" description="B30.2/SPRY" evidence="1">
    <location>
        <begin position="92"/>
        <end position="302"/>
    </location>
</feature>
<dbReference type="InterPro" id="IPR050143">
    <property type="entry name" value="TRIM/RBCC"/>
</dbReference>
<reference evidence="3" key="1">
    <citation type="journal article" date="2006" name="Science">
        <title>Ancient noncoding elements conserved in the human genome.</title>
        <authorList>
            <person name="Venkatesh B."/>
            <person name="Kirkness E.F."/>
            <person name="Loh Y.H."/>
            <person name="Halpern A.L."/>
            <person name="Lee A.P."/>
            <person name="Johnson J."/>
            <person name="Dandona N."/>
            <person name="Viswanathan L.D."/>
            <person name="Tay A."/>
            <person name="Venter J.C."/>
            <person name="Strausberg R.L."/>
            <person name="Brenner S."/>
        </authorList>
    </citation>
    <scope>NUCLEOTIDE SEQUENCE [LARGE SCALE GENOMIC DNA]</scope>
</reference>
<dbReference type="InterPro" id="IPR003879">
    <property type="entry name" value="Butyrophylin_SPRY"/>
</dbReference>
<dbReference type="PANTHER" id="PTHR24103">
    <property type="entry name" value="E3 UBIQUITIN-PROTEIN LIGASE TRIM"/>
    <property type="match status" value="1"/>
</dbReference>
<proteinExistence type="predicted"/>
<dbReference type="GeneTree" id="ENSGT00940000158537"/>
<sequence length="303" mass="34239">SPRVSLRRQSPTQHRPELLREKMASRLQVESWTDAIICPICLDFLTDPLILDCGHNSFRSCITMSWEKKLKVNRSLAKIVEKDAARNERYKLILSKYPRFQPRNKDMASGLSNSGSDTANPEFILSEILTSVRHGDKPQQLPDSLKSFSLYANVLGSEGFTSGRLYWEVQVANTADWTVGLARLVNRKGKVALTPENGYWTLWLRNGNRYEGLGKLGVYHNCERGHVTFCNADNMSHLYNFTQTFTEKRYPHVSRCLNDGVSLSLCVKNTVTALSDVLPGFVSVIGFVGQKLIRIFLIIPPSN</sequence>
<reference evidence="2" key="5">
    <citation type="submission" date="2025-09" db="UniProtKB">
        <authorList>
            <consortium name="Ensembl"/>
        </authorList>
    </citation>
    <scope>IDENTIFICATION</scope>
</reference>
<dbReference type="InterPro" id="IPR006574">
    <property type="entry name" value="PRY"/>
</dbReference>
<accession>A0A4W3HRJ9</accession>